<dbReference type="RefSeq" id="WP_002321800.1">
    <property type="nucleotide sequence ID" value="NZ_MJEA01000007.1"/>
</dbReference>
<dbReference type="EMBL" id="MJEA01000007">
    <property type="protein sequence ID" value="OQO70159.1"/>
    <property type="molecule type" value="Genomic_DNA"/>
</dbReference>
<sequence>MSNIDNGREAIKEFMKANNISEYDLATAYGRSRTWIQRVLSGKDKGPAVNAFILEVIRDHKIR</sequence>
<gene>
    <name evidence="1" type="ORF">BH747_08330</name>
</gene>
<name>A0A1V8YJD6_9ENTE</name>
<protein>
    <submittedName>
        <fullName evidence="1">Antirepressor</fullName>
    </submittedName>
</protein>
<dbReference type="STRING" id="112904.BH747_08330"/>
<organism evidence="1 2">
    <name type="scientific">Enterococcus villorum</name>
    <dbReference type="NCBI Taxonomy" id="112904"/>
    <lineage>
        <taxon>Bacteria</taxon>
        <taxon>Bacillati</taxon>
        <taxon>Bacillota</taxon>
        <taxon>Bacilli</taxon>
        <taxon>Lactobacillales</taxon>
        <taxon>Enterococcaceae</taxon>
        <taxon>Enterococcus</taxon>
    </lineage>
</organism>
<dbReference type="SUPFAM" id="SSF47413">
    <property type="entry name" value="lambda repressor-like DNA-binding domains"/>
    <property type="match status" value="1"/>
</dbReference>
<evidence type="ECO:0000313" key="2">
    <source>
        <dbReference type="Proteomes" id="UP000192477"/>
    </source>
</evidence>
<reference evidence="1 2" key="1">
    <citation type="journal article" date="2017" name="BMC Microbiol.">
        <title>Comparative genomics of Enterococcus spp. isolated from bovine feces.</title>
        <authorList>
            <person name="Beukers A.G."/>
            <person name="Zaheer R."/>
            <person name="Goji N."/>
            <person name="Amoako K.K."/>
            <person name="Chaves A.V."/>
            <person name="Ward M.P."/>
            <person name="McAllister T.A."/>
        </authorList>
    </citation>
    <scope>NUCLEOTIDE SEQUENCE [LARGE SCALE GENOMIC DNA]</scope>
    <source>
        <strain evidence="1 2">F1129D 143</strain>
    </source>
</reference>
<comment type="caution">
    <text evidence="1">The sequence shown here is derived from an EMBL/GenBank/DDBJ whole genome shotgun (WGS) entry which is preliminary data.</text>
</comment>
<evidence type="ECO:0000313" key="1">
    <source>
        <dbReference type="EMBL" id="OQO70159.1"/>
    </source>
</evidence>
<dbReference type="OrthoDB" id="2188924at2"/>
<dbReference type="Proteomes" id="UP000192477">
    <property type="component" value="Unassembled WGS sequence"/>
</dbReference>
<dbReference type="GO" id="GO:0003677">
    <property type="term" value="F:DNA binding"/>
    <property type="evidence" value="ECO:0007669"/>
    <property type="project" value="InterPro"/>
</dbReference>
<dbReference type="InterPro" id="IPR010982">
    <property type="entry name" value="Lambda_DNA-bd_dom_sf"/>
</dbReference>
<proteinExistence type="predicted"/>
<accession>A0A1V8YJD6</accession>
<dbReference type="AlphaFoldDB" id="A0A1V8YJD6"/>